<protein>
    <submittedName>
        <fullName evidence="1">Uncharacterized protein</fullName>
    </submittedName>
</protein>
<gene>
    <name evidence="1" type="ORF">P6U19_25525</name>
</gene>
<accession>A0AAJ1K743</accession>
<evidence type="ECO:0000313" key="2">
    <source>
        <dbReference type="Proteomes" id="UP001216801"/>
    </source>
</evidence>
<dbReference type="AlphaFoldDB" id="A0AAJ1K743"/>
<dbReference type="RefSeq" id="WP_277617163.1">
    <property type="nucleotide sequence ID" value="NZ_JARPRP010000031.1"/>
</dbReference>
<sequence>MKKKLVALLMCVGVLGFGVFGNVDKLEKTSTVQYMMVDPGGS</sequence>
<organism evidence="1 2">
    <name type="scientific">Bacillus paranthracis</name>
    <dbReference type="NCBI Taxonomy" id="2026186"/>
    <lineage>
        <taxon>Bacteria</taxon>
        <taxon>Bacillati</taxon>
        <taxon>Bacillota</taxon>
        <taxon>Bacilli</taxon>
        <taxon>Bacillales</taxon>
        <taxon>Bacillaceae</taxon>
        <taxon>Bacillus</taxon>
        <taxon>Bacillus cereus group</taxon>
    </lineage>
</organism>
<dbReference type="Proteomes" id="UP001216801">
    <property type="component" value="Unassembled WGS sequence"/>
</dbReference>
<evidence type="ECO:0000313" key="1">
    <source>
        <dbReference type="EMBL" id="MDG0955926.1"/>
    </source>
</evidence>
<dbReference type="EMBL" id="JARPRR010000030">
    <property type="protein sequence ID" value="MDG0955926.1"/>
    <property type="molecule type" value="Genomic_DNA"/>
</dbReference>
<comment type="caution">
    <text evidence="1">The sequence shown here is derived from an EMBL/GenBank/DDBJ whole genome shotgun (WGS) entry which is preliminary data.</text>
</comment>
<reference evidence="1" key="1">
    <citation type="submission" date="2023-03" db="EMBL/GenBank/DDBJ databases">
        <title>Genetic diversity of Bacillus cereus sensu lato isolates from Slovenia.</title>
        <authorList>
            <person name="Abdelli M."/>
        </authorList>
    </citation>
    <scope>NUCLEOTIDE SEQUENCE</scope>
    <source>
        <strain evidence="1">SIBC39</strain>
    </source>
</reference>
<proteinExistence type="predicted"/>
<name>A0AAJ1K743_9BACI</name>